<evidence type="ECO:0000313" key="2">
    <source>
        <dbReference type="Proteomes" id="UP001497382"/>
    </source>
</evidence>
<keyword evidence="2" id="KW-1185">Reference proteome</keyword>
<evidence type="ECO:0000313" key="1">
    <source>
        <dbReference type="EMBL" id="CAL1265561.1"/>
    </source>
</evidence>
<name>A0AAV1Z2F3_9ARAC</name>
<sequence>MDGFHINIDERRFKTVGSFRRNGIIPLEQAQQLSYWGRNFSAFSQYLCCQEEEICRADSVLPGRNVWRNKN</sequence>
<gene>
    <name evidence="1" type="ORF">LARSCL_LOCUS2601</name>
</gene>
<reference evidence="1 2" key="1">
    <citation type="submission" date="2024-04" db="EMBL/GenBank/DDBJ databases">
        <authorList>
            <person name="Rising A."/>
            <person name="Reimegard J."/>
            <person name="Sonavane S."/>
            <person name="Akerstrom W."/>
            <person name="Nylinder S."/>
            <person name="Hedman E."/>
            <person name="Kallberg Y."/>
        </authorList>
    </citation>
    <scope>NUCLEOTIDE SEQUENCE [LARGE SCALE GENOMIC DNA]</scope>
</reference>
<comment type="caution">
    <text evidence="1">The sequence shown here is derived from an EMBL/GenBank/DDBJ whole genome shotgun (WGS) entry which is preliminary data.</text>
</comment>
<protein>
    <submittedName>
        <fullName evidence="1">Uncharacterized protein</fullName>
    </submittedName>
</protein>
<dbReference type="Proteomes" id="UP001497382">
    <property type="component" value="Unassembled WGS sequence"/>
</dbReference>
<dbReference type="AlphaFoldDB" id="A0AAV1Z2F3"/>
<proteinExistence type="predicted"/>
<accession>A0AAV1Z2F3</accession>
<organism evidence="1 2">
    <name type="scientific">Larinioides sclopetarius</name>
    <dbReference type="NCBI Taxonomy" id="280406"/>
    <lineage>
        <taxon>Eukaryota</taxon>
        <taxon>Metazoa</taxon>
        <taxon>Ecdysozoa</taxon>
        <taxon>Arthropoda</taxon>
        <taxon>Chelicerata</taxon>
        <taxon>Arachnida</taxon>
        <taxon>Araneae</taxon>
        <taxon>Araneomorphae</taxon>
        <taxon>Entelegynae</taxon>
        <taxon>Araneoidea</taxon>
        <taxon>Araneidae</taxon>
        <taxon>Larinioides</taxon>
    </lineage>
</organism>
<dbReference type="EMBL" id="CAXIEN010000018">
    <property type="protein sequence ID" value="CAL1265561.1"/>
    <property type="molecule type" value="Genomic_DNA"/>
</dbReference>